<dbReference type="Gene3D" id="1.50.10.20">
    <property type="match status" value="1"/>
</dbReference>
<dbReference type="EMBL" id="VSSQ01000189">
    <property type="protein sequence ID" value="MPL84403.1"/>
    <property type="molecule type" value="Genomic_DNA"/>
</dbReference>
<dbReference type="Gene3D" id="3.40.30.10">
    <property type="entry name" value="Glutaredoxin"/>
    <property type="match status" value="1"/>
</dbReference>
<dbReference type="PANTHER" id="PTHR42899:SF1">
    <property type="entry name" value="SPERMATOGENESIS-ASSOCIATED PROTEIN 20"/>
    <property type="match status" value="1"/>
</dbReference>
<dbReference type="InterPro" id="IPR008928">
    <property type="entry name" value="6-hairpin_glycosidase_sf"/>
</dbReference>
<name>A0A644V0H1_9ZZZZ</name>
<organism evidence="2">
    <name type="scientific">bioreactor metagenome</name>
    <dbReference type="NCBI Taxonomy" id="1076179"/>
    <lineage>
        <taxon>unclassified sequences</taxon>
        <taxon>metagenomes</taxon>
        <taxon>ecological metagenomes</taxon>
    </lineage>
</organism>
<dbReference type="PIRSF" id="PIRSF006402">
    <property type="entry name" value="UCP006402_thioredoxin"/>
    <property type="match status" value="1"/>
</dbReference>
<feature type="domain" description="Spermatogenesis-associated protein 20-like TRX" evidence="1">
    <location>
        <begin position="5"/>
        <end position="150"/>
    </location>
</feature>
<comment type="caution">
    <text evidence="2">The sequence shown here is derived from an EMBL/GenBank/DDBJ whole genome shotgun (WGS) entry which is preliminary data.</text>
</comment>
<dbReference type="InterPro" id="IPR004879">
    <property type="entry name" value="Ssp411-like_TRX"/>
</dbReference>
<dbReference type="InterPro" id="IPR036249">
    <property type="entry name" value="Thioredoxin-like_sf"/>
</dbReference>
<gene>
    <name evidence="2" type="ORF">SDC9_30368</name>
</gene>
<dbReference type="GO" id="GO:0005975">
    <property type="term" value="P:carbohydrate metabolic process"/>
    <property type="evidence" value="ECO:0007669"/>
    <property type="project" value="InterPro"/>
</dbReference>
<dbReference type="InterPro" id="IPR024705">
    <property type="entry name" value="Ssp411"/>
</dbReference>
<evidence type="ECO:0000259" key="1">
    <source>
        <dbReference type="Pfam" id="PF03190"/>
    </source>
</evidence>
<evidence type="ECO:0000313" key="2">
    <source>
        <dbReference type="EMBL" id="MPL84403.1"/>
    </source>
</evidence>
<dbReference type="Pfam" id="PF03190">
    <property type="entry name" value="Thioredox_DsbH"/>
    <property type="match status" value="1"/>
</dbReference>
<sequence length="581" mass="67007">MSKICSPYLKILSGKGINWYFALSPDLIARAKNEDRLIFLHIGYLSNVRVREESKRLFSDPEVINTLNNNFICIAEDKDDNPESFLVALDMLLMNQDYSYGPINLFIMPDRRPILCSSETDPEQFLNVANKILNAKSTRRDLLDKLADELSHRTRLSGVVTNIGERENNEAETLHKYVNNWYNTIFHSDFTKNLKPYTPNPGSLFTIVEYLRYFPDKNIENSLISLLEYLQFSPLFDPIDGGFFRQADDYTCENPLFEKNLEDNSQYLILYSSAWNLFGKESFRETTYHISHFINRELSSPAGGYYSNTTITDNIHDAVYFSSSINELRILFPSRYQEISLALGLDTREEGNKQQLPIRNQDTFSILKHDELETLRARRKEHRGYLKDTRVITSYNSQLIKALTISYNFTGDEYMLEEASALFDYLLNHNINSKGRLLRYTCCSNGCRFGFLSDYAYFIESSISLFISTGKSEYKKIAVNYMDFVIDNFYKPENGMFSKSEKGSEVPVVPFKRESNIDLIKPSANSIMAGNMVEMYKITKDERYIQIASQQIGNIIPSLGFSGPLLSSWAHKIMLFALLPK</sequence>
<reference evidence="2" key="1">
    <citation type="submission" date="2019-08" db="EMBL/GenBank/DDBJ databases">
        <authorList>
            <person name="Kucharzyk K."/>
            <person name="Murdoch R.W."/>
            <person name="Higgins S."/>
            <person name="Loffler F."/>
        </authorList>
    </citation>
    <scope>NUCLEOTIDE SEQUENCE</scope>
</reference>
<dbReference type="SUPFAM" id="SSF52833">
    <property type="entry name" value="Thioredoxin-like"/>
    <property type="match status" value="1"/>
</dbReference>
<dbReference type="AlphaFoldDB" id="A0A644V0H1"/>
<dbReference type="PANTHER" id="PTHR42899">
    <property type="entry name" value="SPERMATOGENESIS-ASSOCIATED PROTEIN 20"/>
    <property type="match status" value="1"/>
</dbReference>
<proteinExistence type="predicted"/>
<dbReference type="SUPFAM" id="SSF48208">
    <property type="entry name" value="Six-hairpin glycosidases"/>
    <property type="match status" value="1"/>
</dbReference>
<protein>
    <recommendedName>
        <fullName evidence="1">Spermatogenesis-associated protein 20-like TRX domain-containing protein</fullName>
    </recommendedName>
</protein>
<accession>A0A644V0H1</accession>